<dbReference type="PROSITE" id="PS50231">
    <property type="entry name" value="RICIN_B_LECTIN"/>
    <property type="match status" value="1"/>
</dbReference>
<dbReference type="SUPFAM" id="SSF50370">
    <property type="entry name" value="Ricin B-like lectins"/>
    <property type="match status" value="1"/>
</dbReference>
<dbReference type="Pfam" id="PF00652">
    <property type="entry name" value="Ricin_B_lectin"/>
    <property type="match status" value="1"/>
</dbReference>
<comment type="caution">
    <text evidence="2">The sequence shown here is derived from an EMBL/GenBank/DDBJ whole genome shotgun (WGS) entry which is preliminary data.</text>
</comment>
<proteinExistence type="predicted"/>
<dbReference type="EMBL" id="CAXAMN010011647">
    <property type="protein sequence ID" value="CAK9035784.1"/>
    <property type="molecule type" value="Genomic_DNA"/>
</dbReference>
<dbReference type="InterPro" id="IPR035992">
    <property type="entry name" value="Ricin_B-like_lectins"/>
</dbReference>
<dbReference type="SMART" id="SM00473">
    <property type="entry name" value="PAN_AP"/>
    <property type="match status" value="13"/>
</dbReference>
<evidence type="ECO:0000313" key="3">
    <source>
        <dbReference type="Proteomes" id="UP001642484"/>
    </source>
</evidence>
<dbReference type="InterPro" id="IPR000772">
    <property type="entry name" value="Ricin_B_lectin"/>
</dbReference>
<dbReference type="Pfam" id="PF14295">
    <property type="entry name" value="PAN_4"/>
    <property type="match status" value="10"/>
</dbReference>
<dbReference type="Gene3D" id="3.20.20.80">
    <property type="entry name" value="Glycosidases"/>
    <property type="match status" value="1"/>
</dbReference>
<accession>A0ABP0LCD0</accession>
<dbReference type="InterPro" id="IPR003609">
    <property type="entry name" value="Pan_app"/>
</dbReference>
<feature type="domain" description="Apple" evidence="1">
    <location>
        <begin position="704"/>
        <end position="770"/>
    </location>
</feature>
<protein>
    <recommendedName>
        <fullName evidence="1">Apple domain-containing protein</fullName>
    </recommendedName>
</protein>
<keyword evidence="3" id="KW-1185">Reference proteome</keyword>
<dbReference type="SMART" id="SM00458">
    <property type="entry name" value="RICIN"/>
    <property type="match status" value="1"/>
</dbReference>
<dbReference type="Gene3D" id="2.80.10.50">
    <property type="match status" value="2"/>
</dbReference>
<feature type="domain" description="Apple" evidence="1">
    <location>
        <begin position="787"/>
        <end position="857"/>
    </location>
</feature>
<evidence type="ECO:0000259" key="1">
    <source>
        <dbReference type="PROSITE" id="PS50948"/>
    </source>
</evidence>
<dbReference type="Pfam" id="PF00024">
    <property type="entry name" value="PAN_1"/>
    <property type="match status" value="1"/>
</dbReference>
<dbReference type="CDD" id="cd00161">
    <property type="entry name" value="beta-trefoil_Ricin-like"/>
    <property type="match status" value="1"/>
</dbReference>
<gene>
    <name evidence="2" type="ORF">CCMP2556_LOCUS20038</name>
</gene>
<sequence length="1869" mass="204593">MATAYLPGSQCLKYQPFAVVDGGSNRACRGSHPADTWSSYYELYGPDLVKTLDHCKSLCMAKESCKGIEYRDGRCEVWTRRAGIGSSAASTGSMCLRKAWAETSSAFHAVFGVNQKCEGEKTPDYIGPQLVSTEEECRALCISTPGCSGIDFGFLGCRIWTEIRGSAPEAGSSCFVYDAFEPIDGGEDRACRGSDSTDDNSSNYVWHEQIVPSLFDCKLQCTTVFGCKGISFGESGCQLWTRDKGIQASVALSGSKCLRYMPFTPVRLRSDQSCVGTGNFHAYTLQEVSSLELCQVRCIETAGCTAIDFGALGCKVWDGDIQIESKKGSICLRYGADWSSASAFKPVDGGMARACRGENETDNLDSYFTLFWAWPENSSIGACQDRCVRTPGCQGIEFRMGGCEVWMTKIQSFVFASGRICMRYEPFQPLDGFGDRVCRGSNLTDSTTDYYFLKSPEETPNLEACQNLCLETPSCKGVEYRANGWCEIWTRPHGIGAVAPSSGASCLRYEPFLFVDGGIHRACRGAKPSDNWESYYTLAAVPDANVTKTLMSLAECKDSCLSTWNCKGIEYESGRCKVWHRSGGIGTTVPKMGALCMSLSRMAPAIDSFVYFHGGQDRSCRGEDDADRDPSYYILFGPARARSLEECKTLCVSTPGCRGIDFSDSGCQVWTREGGILSSVSEKGSVCLTYEPFQTVDGGTNRACSDGGGLPNSFIFYQAQETPSLQSCKQKCAARADSSSTCKGISFNESGCVVWTVGIHGSTAREGSTCLRFEPFIDINGGQDQSCRGAHIFDDSSLHYTSFSKSEVMSLEECRSKCVETPGCRGVEFNQQEGIGCRVWLKPEGIGTTVPHVGSTCLRFGSPDPLRFASAFDPVDGGLHRACRGANESDNSEAHWIFHSISEVRTLEACEMRCIFTPGCVGIEFNQWGCEVWMRSEGVETSVYAPGYQCFRYEPFRSADGFDGRACRGADSNDNLAEHFTVFLAAESSSFDGTLRDCQRLCAATSSCKGVEYMNGRCEVWTRSAGIGATAPALGLQCLRYEPFVNVEGGIGRACRGADPFDDWPSYYNLTSTHSVEECKHLCMGTIGCNGIEYSRDGRCELWARDRGIGSSAPSPGSVCMRYGSWDPSDVLDGFLPADGGLDRACRGADRFDMNSSHYSWYALDMAPTLDACKAICTITPGCKGVEYSRFGCEVWTRYEGIGATAIVSGIVCYRYVAFEAVDGGHDRACRGSNEEDSGEQNFILFSEVGSLGSCQAVCMARPGCKGVSYSLQGCELWTRAFGIESSVAQEGSFCYRHEPFTSADGGKDRACRGAKPWDNSTEHFREVNLQAGTLAKCKALCVGSPGCKGIEFKPSGACLIWTRPGGIDDTAVAPGSICLRYGATQAGAAEEGSRLGQIHIASNPELCLDVAGGLTMNGNQVQVWPCVGSSTRFILNNESTAQIRWLDHPEKCLDVDSGTKSNGTRIQIWDCGELAHPNMQFLFPDSGIGQIRWAVHLDMCLDAANTAGSHVFLWSCRKASRFSRLVLPPGEVRTVRQTKFVGHYLPWFLGNNVNEACAQAGPLCTYKNDHWCSTYGNSYYSSYLGAYDISDQTTIDRQLDLMAASGLDGLWIDYQMSTWDDHVDRVVAGLKTRGMGFAIMVDSATFPDVMITTAPKVVNWTQEPHYYRHQGLPIVPIWNNEETIFSPLPINAIYISRIELVPPEWASDTYTWVSDTYLERYYEEDHPVVSSGSVFRGYRDCYFNKTLQEPNVSLLEITLQRARRHRPEFIQLTTWNDYTEGTQLEPSWLRPNDECVDVCGENCLLTTDCHSFGLHTDCTKPVGMAFGPADPSCNISGNLSAFADINQVAEFIARERQIGKALAAASSG</sequence>
<reference evidence="2 3" key="1">
    <citation type="submission" date="2024-02" db="EMBL/GenBank/DDBJ databases">
        <authorList>
            <person name="Chen Y."/>
            <person name="Shah S."/>
            <person name="Dougan E. K."/>
            <person name="Thang M."/>
            <person name="Chan C."/>
        </authorList>
    </citation>
    <scope>NUCLEOTIDE SEQUENCE [LARGE SCALE GENOMIC DNA]</scope>
</reference>
<organism evidence="2 3">
    <name type="scientific">Durusdinium trenchii</name>
    <dbReference type="NCBI Taxonomy" id="1381693"/>
    <lineage>
        <taxon>Eukaryota</taxon>
        <taxon>Sar</taxon>
        <taxon>Alveolata</taxon>
        <taxon>Dinophyceae</taxon>
        <taxon>Suessiales</taxon>
        <taxon>Symbiodiniaceae</taxon>
        <taxon>Durusdinium</taxon>
    </lineage>
</organism>
<dbReference type="Proteomes" id="UP001642484">
    <property type="component" value="Unassembled WGS sequence"/>
</dbReference>
<name>A0ABP0LCD0_9DINO</name>
<dbReference type="PROSITE" id="PS50948">
    <property type="entry name" value="PAN"/>
    <property type="match status" value="2"/>
</dbReference>
<evidence type="ECO:0000313" key="2">
    <source>
        <dbReference type="EMBL" id="CAK9035784.1"/>
    </source>
</evidence>